<dbReference type="Gene3D" id="1.20.1600.10">
    <property type="entry name" value="Outer membrane efflux proteins (OEP)"/>
    <property type="match status" value="1"/>
</dbReference>
<keyword evidence="5" id="KW-0812">Transmembrane</keyword>
<evidence type="ECO:0000256" key="2">
    <source>
        <dbReference type="ARBA" id="ARBA00007613"/>
    </source>
</evidence>
<name>A0A3N0VLM0_9GAMM</name>
<proteinExistence type="inferred from homology"/>
<dbReference type="InParanoid" id="A0A3N0VLM0"/>
<keyword evidence="3" id="KW-0813">Transport</keyword>
<dbReference type="InterPro" id="IPR010130">
    <property type="entry name" value="T1SS_OMP_TolC"/>
</dbReference>
<dbReference type="GO" id="GO:1990281">
    <property type="term" value="C:efflux pump complex"/>
    <property type="evidence" value="ECO:0007669"/>
    <property type="project" value="TreeGrafter"/>
</dbReference>
<dbReference type="GO" id="GO:0015562">
    <property type="term" value="F:efflux transmembrane transporter activity"/>
    <property type="evidence" value="ECO:0007669"/>
    <property type="project" value="InterPro"/>
</dbReference>
<dbReference type="NCBIfam" id="TIGR01844">
    <property type="entry name" value="type_I_sec_TolC"/>
    <property type="match status" value="1"/>
</dbReference>
<evidence type="ECO:0000313" key="9">
    <source>
        <dbReference type="EMBL" id="ROH93611.1"/>
    </source>
</evidence>
<dbReference type="SUPFAM" id="SSF56954">
    <property type="entry name" value="Outer membrane efflux proteins (OEP)"/>
    <property type="match status" value="1"/>
</dbReference>
<evidence type="ECO:0000256" key="3">
    <source>
        <dbReference type="ARBA" id="ARBA00022448"/>
    </source>
</evidence>
<dbReference type="GO" id="GO:0009279">
    <property type="term" value="C:cell outer membrane"/>
    <property type="evidence" value="ECO:0007669"/>
    <property type="project" value="UniProtKB-SubCell"/>
</dbReference>
<comment type="similarity">
    <text evidence="2">Belongs to the outer membrane factor (OMF) (TC 1.B.17) family.</text>
</comment>
<evidence type="ECO:0000256" key="8">
    <source>
        <dbReference type="SAM" id="Coils"/>
    </source>
</evidence>
<dbReference type="EMBL" id="RJVO01000001">
    <property type="protein sequence ID" value="ROH93611.1"/>
    <property type="molecule type" value="Genomic_DNA"/>
</dbReference>
<dbReference type="InterPro" id="IPR051906">
    <property type="entry name" value="TolC-like"/>
</dbReference>
<dbReference type="Pfam" id="PF02321">
    <property type="entry name" value="OEP"/>
    <property type="match status" value="2"/>
</dbReference>
<comment type="subcellular location">
    <subcellularLocation>
        <location evidence="1">Cell outer membrane</location>
    </subcellularLocation>
</comment>
<dbReference type="PANTHER" id="PTHR30026">
    <property type="entry name" value="OUTER MEMBRANE PROTEIN TOLC"/>
    <property type="match status" value="1"/>
</dbReference>
<evidence type="ECO:0000256" key="1">
    <source>
        <dbReference type="ARBA" id="ARBA00004442"/>
    </source>
</evidence>
<accession>A0A3N0VLM0</accession>
<sequence>MNLATEKQNRMHHTRKSTLAMQQCMGILCEPLNAARRCASMSLKTTLRVSFLASLFALPLSVHAKDLLRIYELASKNDANLRAAAFARDAALEAAPQAKALLLPQIAAGYDYVVNDSEIEITYTEPTTGTAIPYSRKNDGSDKSLSITLKQPLFDLESWNRLKQANEQVALAELSYKTAQQALLLKVAEAYFGVLGARDLLRSARTEKQALSQQLELAKQNLEVGISSVTDTEEVQARYDLSVASALEAEQALAAATEALEELSREPLLNLEERAVQVVPLSEAAKQPLAALREDLPLPSPKPASAQAWVTQGLLGNLDVLAAKLNFNVASYAVKAAQSRHLPTLSGSVNYADSTSESGTLPYTLSGPSYGLRLSLPLFAGGATQSGVRQAVATREQKLAEVDAARRLAERQLRSTYQGVVTGSAKVKALKAAATSSGSALVAVETGLEIGTRTAIDVLNSRQQRYAAERNYAQSRYDYLLSLLRLKALSGQLVLRDLKEVDGLLVGD</sequence>
<dbReference type="InterPro" id="IPR003423">
    <property type="entry name" value="OMP_efflux"/>
</dbReference>
<dbReference type="GO" id="GO:0015288">
    <property type="term" value="F:porin activity"/>
    <property type="evidence" value="ECO:0007669"/>
    <property type="project" value="TreeGrafter"/>
</dbReference>
<keyword evidence="4" id="KW-1134">Transmembrane beta strand</keyword>
<organism evidence="9 10">
    <name type="scientific">Stagnimonas aquatica</name>
    <dbReference type="NCBI Taxonomy" id="2689987"/>
    <lineage>
        <taxon>Bacteria</taxon>
        <taxon>Pseudomonadati</taxon>
        <taxon>Pseudomonadota</taxon>
        <taxon>Gammaproteobacteria</taxon>
        <taxon>Nevskiales</taxon>
        <taxon>Nevskiaceae</taxon>
        <taxon>Stagnimonas</taxon>
    </lineage>
</organism>
<dbReference type="FunCoup" id="A0A3N0VLM0">
    <property type="interactions" value="260"/>
</dbReference>
<evidence type="ECO:0008006" key="11">
    <source>
        <dbReference type="Google" id="ProtNLM"/>
    </source>
</evidence>
<feature type="coiled-coil region" evidence="8">
    <location>
        <begin position="162"/>
        <end position="221"/>
    </location>
</feature>
<dbReference type="AlphaFoldDB" id="A0A3N0VLM0"/>
<protein>
    <recommendedName>
        <fullName evidence="11">Type I secretion protein TolC</fullName>
    </recommendedName>
</protein>
<evidence type="ECO:0000256" key="6">
    <source>
        <dbReference type="ARBA" id="ARBA00023136"/>
    </source>
</evidence>
<gene>
    <name evidence="9" type="ORF">ED208_03560</name>
</gene>
<evidence type="ECO:0000256" key="5">
    <source>
        <dbReference type="ARBA" id="ARBA00022692"/>
    </source>
</evidence>
<keyword evidence="6" id="KW-0472">Membrane</keyword>
<evidence type="ECO:0000256" key="7">
    <source>
        <dbReference type="ARBA" id="ARBA00023237"/>
    </source>
</evidence>
<keyword evidence="7" id="KW-0998">Cell outer membrane</keyword>
<evidence type="ECO:0000256" key="4">
    <source>
        <dbReference type="ARBA" id="ARBA00022452"/>
    </source>
</evidence>
<dbReference type="PANTHER" id="PTHR30026:SF20">
    <property type="entry name" value="OUTER MEMBRANE PROTEIN TOLC"/>
    <property type="match status" value="1"/>
</dbReference>
<dbReference type="Proteomes" id="UP000282106">
    <property type="component" value="Unassembled WGS sequence"/>
</dbReference>
<keyword evidence="8" id="KW-0175">Coiled coil</keyword>
<keyword evidence="10" id="KW-1185">Reference proteome</keyword>
<reference evidence="9 10" key="1">
    <citation type="submission" date="2018-10" db="EMBL/GenBank/DDBJ databases">
        <authorList>
            <person name="Chen W.-M."/>
        </authorList>
    </citation>
    <scope>NUCLEOTIDE SEQUENCE [LARGE SCALE GENOMIC DNA]</scope>
    <source>
        <strain evidence="9 10">THS-13</strain>
    </source>
</reference>
<evidence type="ECO:0000313" key="10">
    <source>
        <dbReference type="Proteomes" id="UP000282106"/>
    </source>
</evidence>
<comment type="caution">
    <text evidence="9">The sequence shown here is derived from an EMBL/GenBank/DDBJ whole genome shotgun (WGS) entry which is preliminary data.</text>
</comment>